<accession>A0A2A6D231</accession>
<reference evidence="1" key="2">
    <citation type="submission" date="2022-06" db="UniProtKB">
        <authorList>
            <consortium name="EnsemblMetazoa"/>
        </authorList>
    </citation>
    <scope>IDENTIFICATION</scope>
    <source>
        <strain evidence="1">PS312</strain>
    </source>
</reference>
<keyword evidence="2" id="KW-1185">Reference proteome</keyword>
<sequence length="125" mass="14415">MVCVSAASSTQGPLLEGLDISEVCPVLLEEYMRLQEKECTLKLKLKEIDEAMHRDAVIAQAIQFGDKFVQNERIPLERRLLQNRLKRNANILLRAIDLEVASEQYWVQKELLLTNYGLWRIGEVC</sequence>
<reference evidence="2" key="1">
    <citation type="journal article" date="2008" name="Nat. Genet.">
        <title>The Pristionchus pacificus genome provides a unique perspective on nematode lifestyle and parasitism.</title>
        <authorList>
            <person name="Dieterich C."/>
            <person name="Clifton S.W."/>
            <person name="Schuster L.N."/>
            <person name="Chinwalla A."/>
            <person name="Delehaunty K."/>
            <person name="Dinkelacker I."/>
            <person name="Fulton L."/>
            <person name="Fulton R."/>
            <person name="Godfrey J."/>
            <person name="Minx P."/>
            <person name="Mitreva M."/>
            <person name="Roeseler W."/>
            <person name="Tian H."/>
            <person name="Witte H."/>
            <person name="Yang S.P."/>
            <person name="Wilson R.K."/>
            <person name="Sommer R.J."/>
        </authorList>
    </citation>
    <scope>NUCLEOTIDE SEQUENCE [LARGE SCALE GENOMIC DNA]</scope>
    <source>
        <strain evidence="2">PS312</strain>
    </source>
</reference>
<protein>
    <submittedName>
        <fullName evidence="1">Uncharacterized protein</fullName>
    </submittedName>
</protein>
<evidence type="ECO:0000313" key="1">
    <source>
        <dbReference type="EnsemblMetazoa" id="PPA46009.1"/>
    </source>
</evidence>
<dbReference type="Proteomes" id="UP000005239">
    <property type="component" value="Unassembled WGS sequence"/>
</dbReference>
<dbReference type="EnsemblMetazoa" id="PPA46009.1">
    <property type="protein sequence ID" value="PPA46009.1"/>
    <property type="gene ID" value="WBGene00284378"/>
</dbReference>
<organism evidence="1 2">
    <name type="scientific">Pristionchus pacificus</name>
    <name type="common">Parasitic nematode worm</name>
    <dbReference type="NCBI Taxonomy" id="54126"/>
    <lineage>
        <taxon>Eukaryota</taxon>
        <taxon>Metazoa</taxon>
        <taxon>Ecdysozoa</taxon>
        <taxon>Nematoda</taxon>
        <taxon>Chromadorea</taxon>
        <taxon>Rhabditida</taxon>
        <taxon>Rhabditina</taxon>
        <taxon>Diplogasteromorpha</taxon>
        <taxon>Diplogasteroidea</taxon>
        <taxon>Neodiplogasteridae</taxon>
        <taxon>Pristionchus</taxon>
    </lineage>
</organism>
<proteinExistence type="predicted"/>
<accession>A0A8R1V458</accession>
<evidence type="ECO:0000313" key="2">
    <source>
        <dbReference type="Proteomes" id="UP000005239"/>
    </source>
</evidence>
<dbReference type="AlphaFoldDB" id="A0A2A6D231"/>
<gene>
    <name evidence="1" type="primary">WBGene00284378</name>
</gene>
<name>A0A2A6D231_PRIPA</name>